<feature type="transmembrane region" description="Helical" evidence="1">
    <location>
        <begin position="84"/>
        <end position="103"/>
    </location>
</feature>
<dbReference type="RefSeq" id="WP_270140301.1">
    <property type="nucleotide sequence ID" value="NZ_CP115450.1"/>
</dbReference>
<feature type="transmembrane region" description="Helical" evidence="1">
    <location>
        <begin position="51"/>
        <end position="72"/>
    </location>
</feature>
<name>A0ABY7PWJ2_9ACTN</name>
<accession>A0ABY7PWJ2</accession>
<protein>
    <recommendedName>
        <fullName evidence="4">Integral membrane protein</fullName>
    </recommendedName>
</protein>
<keyword evidence="3" id="KW-1185">Reference proteome</keyword>
<sequence>MTSTDLHHPDNRRAFRTVRRLVLAYLGLSALTLVAAFALRDHTDLITPAVWVRGTIVLAGATVALLLTVRAARGSRGAFRRLRIVSGAMLVAIAAIIAVPGVFPVWMKIEQGLCGLALLGVAVLINGRQLRTLFAQP</sequence>
<organism evidence="2 3">
    <name type="scientific">Kitasatospora cathayae</name>
    <dbReference type="NCBI Taxonomy" id="3004092"/>
    <lineage>
        <taxon>Bacteria</taxon>
        <taxon>Bacillati</taxon>
        <taxon>Actinomycetota</taxon>
        <taxon>Actinomycetes</taxon>
        <taxon>Kitasatosporales</taxon>
        <taxon>Streptomycetaceae</taxon>
        <taxon>Kitasatospora</taxon>
    </lineage>
</organism>
<keyword evidence="1" id="KW-1133">Transmembrane helix</keyword>
<evidence type="ECO:0000313" key="2">
    <source>
        <dbReference type="EMBL" id="WBP84805.1"/>
    </source>
</evidence>
<dbReference type="Proteomes" id="UP001212821">
    <property type="component" value="Chromosome"/>
</dbReference>
<evidence type="ECO:0000256" key="1">
    <source>
        <dbReference type="SAM" id="Phobius"/>
    </source>
</evidence>
<dbReference type="EMBL" id="CP115450">
    <property type="protein sequence ID" value="WBP84805.1"/>
    <property type="molecule type" value="Genomic_DNA"/>
</dbReference>
<keyword evidence="1" id="KW-0812">Transmembrane</keyword>
<gene>
    <name evidence="2" type="ORF">O1G21_02380</name>
</gene>
<proteinExistence type="predicted"/>
<feature type="transmembrane region" description="Helical" evidence="1">
    <location>
        <begin position="21"/>
        <end position="39"/>
    </location>
</feature>
<evidence type="ECO:0008006" key="4">
    <source>
        <dbReference type="Google" id="ProtNLM"/>
    </source>
</evidence>
<evidence type="ECO:0000313" key="3">
    <source>
        <dbReference type="Proteomes" id="UP001212821"/>
    </source>
</evidence>
<keyword evidence="1" id="KW-0472">Membrane</keyword>
<reference evidence="3" key="1">
    <citation type="submission" date="2022-12" db="EMBL/GenBank/DDBJ databases">
        <authorList>
            <person name="Mo P."/>
        </authorList>
    </citation>
    <scope>NUCLEOTIDE SEQUENCE [LARGE SCALE GENOMIC DNA]</scope>
    <source>
        <strain evidence="3">HUAS 3-15</strain>
    </source>
</reference>